<gene>
    <name evidence="3" type="ORF">GGQ74_001552</name>
</gene>
<feature type="transmembrane region" description="Helical" evidence="1">
    <location>
        <begin position="308"/>
        <end position="326"/>
    </location>
</feature>
<evidence type="ECO:0000313" key="4">
    <source>
        <dbReference type="Proteomes" id="UP000580856"/>
    </source>
</evidence>
<keyword evidence="1" id="KW-1133">Transmembrane helix</keyword>
<protein>
    <recommendedName>
        <fullName evidence="2">CO dehydrogenase/acetyl-CoA synthase delta subunit TIM barrel domain-containing protein</fullName>
    </recommendedName>
</protein>
<evidence type="ECO:0000256" key="1">
    <source>
        <dbReference type="SAM" id="Phobius"/>
    </source>
</evidence>
<dbReference type="NCBIfam" id="NF040863">
    <property type="entry name" value="HgcA_corrinoid"/>
    <property type="match status" value="1"/>
</dbReference>
<evidence type="ECO:0000313" key="3">
    <source>
        <dbReference type="EMBL" id="NJB67912.1"/>
    </source>
</evidence>
<feature type="transmembrane region" description="Helical" evidence="1">
    <location>
        <begin position="214"/>
        <end position="233"/>
    </location>
</feature>
<comment type="caution">
    <text evidence="3">The sequence shown here is derived from an EMBL/GenBank/DDBJ whole genome shotgun (WGS) entry which is preliminary data.</text>
</comment>
<keyword evidence="4" id="KW-1185">Reference proteome</keyword>
<organism evidence="3 4">
    <name type="scientific">Desulfobaculum xiamenense</name>
    <dbReference type="NCBI Taxonomy" id="995050"/>
    <lineage>
        <taxon>Bacteria</taxon>
        <taxon>Pseudomonadati</taxon>
        <taxon>Thermodesulfobacteriota</taxon>
        <taxon>Desulfovibrionia</taxon>
        <taxon>Desulfovibrionales</taxon>
        <taxon>Desulfovibrionaceae</taxon>
        <taxon>Desulfobaculum</taxon>
    </lineage>
</organism>
<evidence type="ECO:0000259" key="2">
    <source>
        <dbReference type="Pfam" id="PF03599"/>
    </source>
</evidence>
<keyword evidence="1" id="KW-0472">Membrane</keyword>
<dbReference type="AlphaFoldDB" id="A0A846QN70"/>
<accession>A0A846QN70</accession>
<feature type="transmembrane region" description="Helical" evidence="1">
    <location>
        <begin position="245"/>
        <end position="262"/>
    </location>
</feature>
<sequence length="327" mass="35049">MPRVMSYMTPRDWAGSAFARLGVIRDNYKVVPGLYCVGFPDEDSPVIVSANYKLTFDALRRELSGIDAWILVVDTRGINVWCAAGKNLFSSEEVARVVRAARLSEVVSHRRLILPQLAATGVGARKVKKLCGFDVVFGPVRASDLQRYFENGSEATPDMREVTFTLAERAVLIPVELVLLWKTMLTALCVAFVLSGVGPDVFSFSAAAERVGDVALALVAGVVSGAVVVPLLLPWLPGTAFSVKGLWPGVFAAAGLLTVMGMDEPMAGAALAALSVSVSSYMAMNFTGSTPFTSPSGVEREMRSAMPWQLGGLLVWAVLWVALRFAA</sequence>
<dbReference type="EMBL" id="JAATJA010000001">
    <property type="protein sequence ID" value="NJB67912.1"/>
    <property type="molecule type" value="Genomic_DNA"/>
</dbReference>
<dbReference type="InterPro" id="IPR016041">
    <property type="entry name" value="Ac-CoA_synth_d_su_TIM-brl"/>
</dbReference>
<dbReference type="Pfam" id="PF03599">
    <property type="entry name" value="CdhD"/>
    <property type="match status" value="1"/>
</dbReference>
<feature type="transmembrane region" description="Helical" evidence="1">
    <location>
        <begin position="179"/>
        <end position="202"/>
    </location>
</feature>
<feature type="domain" description="CO dehydrogenase/acetyl-CoA synthase delta subunit TIM barrel" evidence="2">
    <location>
        <begin position="29"/>
        <end position="143"/>
    </location>
</feature>
<reference evidence="3 4" key="1">
    <citation type="submission" date="2020-03" db="EMBL/GenBank/DDBJ databases">
        <title>Genomic Encyclopedia of Type Strains, Phase IV (KMG-IV): sequencing the most valuable type-strain genomes for metagenomic binning, comparative biology and taxonomic classification.</title>
        <authorList>
            <person name="Goeker M."/>
        </authorList>
    </citation>
    <scope>NUCLEOTIDE SEQUENCE [LARGE SCALE GENOMIC DNA]</scope>
    <source>
        <strain evidence="3 4">DSM 24233</strain>
    </source>
</reference>
<keyword evidence="1" id="KW-0812">Transmembrane</keyword>
<dbReference type="Proteomes" id="UP000580856">
    <property type="component" value="Unassembled WGS sequence"/>
</dbReference>
<dbReference type="Gene3D" id="3.40.50.11600">
    <property type="match status" value="1"/>
</dbReference>
<name>A0A846QN70_9BACT</name>
<proteinExistence type="predicted"/>